<evidence type="ECO:0000313" key="2">
    <source>
        <dbReference type="EMBL" id="EHK19879.1"/>
    </source>
</evidence>
<dbReference type="HOGENOM" id="CLU_2746935_0_0_1"/>
<evidence type="ECO:0000313" key="3">
    <source>
        <dbReference type="Proteomes" id="UP000007115"/>
    </source>
</evidence>
<dbReference type="EMBL" id="ABDF02000082">
    <property type="protein sequence ID" value="EHK19879.1"/>
    <property type="molecule type" value="Genomic_DNA"/>
</dbReference>
<accession>G9N0J7</accession>
<dbReference type="AlphaFoldDB" id="G9N0J7"/>
<feature type="non-terminal residue" evidence="2">
    <location>
        <position position="71"/>
    </location>
</feature>
<comment type="caution">
    <text evidence="2">The sequence shown here is derived from an EMBL/GenBank/DDBJ whole genome shotgun (WGS) entry which is preliminary data.</text>
</comment>
<gene>
    <name evidence="2" type="ORF">TRIVIDRAFT_121848</name>
</gene>
<dbReference type="OrthoDB" id="10266325at2759"/>
<dbReference type="RefSeq" id="XP_013954075.1">
    <property type="nucleotide sequence ID" value="XM_014098600.1"/>
</dbReference>
<dbReference type="GeneID" id="25787202"/>
<organism evidence="2 3">
    <name type="scientific">Hypocrea virens (strain Gv29-8 / FGSC 10586)</name>
    <name type="common">Gliocladium virens</name>
    <name type="synonym">Trichoderma virens</name>
    <dbReference type="NCBI Taxonomy" id="413071"/>
    <lineage>
        <taxon>Eukaryota</taxon>
        <taxon>Fungi</taxon>
        <taxon>Dikarya</taxon>
        <taxon>Ascomycota</taxon>
        <taxon>Pezizomycotina</taxon>
        <taxon>Sordariomycetes</taxon>
        <taxon>Hypocreomycetidae</taxon>
        <taxon>Hypocreales</taxon>
        <taxon>Hypocreaceae</taxon>
        <taxon>Trichoderma</taxon>
    </lineage>
</organism>
<sequence>GTPIPSHLILIQEWVNSRFSLQPAHGKPLTDFNRALGEFYSKHATKMRVRKWIESNPCQKDLEGEAEKKWM</sequence>
<name>G9N0J7_HYPVG</name>
<feature type="domain" description="Tse2 ADP-ribosyltransferase toxin" evidence="1">
    <location>
        <begin position="1"/>
        <end position="52"/>
    </location>
</feature>
<protein>
    <recommendedName>
        <fullName evidence="1">Tse2 ADP-ribosyltransferase toxin domain-containing protein</fullName>
    </recommendedName>
</protein>
<evidence type="ECO:0000259" key="1">
    <source>
        <dbReference type="Pfam" id="PF18648"/>
    </source>
</evidence>
<dbReference type="VEuPathDB" id="FungiDB:TRIVIDRAFT_121848"/>
<dbReference type="InParanoid" id="G9N0J7"/>
<dbReference type="Proteomes" id="UP000007115">
    <property type="component" value="Unassembled WGS sequence"/>
</dbReference>
<dbReference type="Pfam" id="PF18648">
    <property type="entry name" value="ADPRTs_Tse2"/>
    <property type="match status" value="1"/>
</dbReference>
<feature type="non-terminal residue" evidence="2">
    <location>
        <position position="1"/>
    </location>
</feature>
<dbReference type="InterPro" id="IPR041018">
    <property type="entry name" value="ADPRTs_Tse2"/>
</dbReference>
<proteinExistence type="predicted"/>
<reference evidence="2 3" key="1">
    <citation type="journal article" date="2011" name="Genome Biol.">
        <title>Comparative genome sequence analysis underscores mycoparasitism as the ancestral life style of Trichoderma.</title>
        <authorList>
            <person name="Kubicek C.P."/>
            <person name="Herrera-Estrella A."/>
            <person name="Seidl-Seiboth V."/>
            <person name="Martinez D.A."/>
            <person name="Druzhinina I.S."/>
            <person name="Thon M."/>
            <person name="Zeilinger S."/>
            <person name="Casas-Flores S."/>
            <person name="Horwitz B.A."/>
            <person name="Mukherjee P.K."/>
            <person name="Mukherjee M."/>
            <person name="Kredics L."/>
            <person name="Alcaraz L.D."/>
            <person name="Aerts A."/>
            <person name="Antal Z."/>
            <person name="Atanasova L."/>
            <person name="Cervantes-Badillo M.G."/>
            <person name="Challacombe J."/>
            <person name="Chertkov O."/>
            <person name="McCluskey K."/>
            <person name="Coulpier F."/>
            <person name="Deshpande N."/>
            <person name="von Doehren H."/>
            <person name="Ebbole D.J."/>
            <person name="Esquivel-Naranjo E.U."/>
            <person name="Fekete E."/>
            <person name="Flipphi M."/>
            <person name="Glaser F."/>
            <person name="Gomez-Rodriguez E.Y."/>
            <person name="Gruber S."/>
            <person name="Han C."/>
            <person name="Henrissat B."/>
            <person name="Hermosa R."/>
            <person name="Hernandez-Onate M."/>
            <person name="Karaffa L."/>
            <person name="Kosti I."/>
            <person name="Le Crom S."/>
            <person name="Lindquist E."/>
            <person name="Lucas S."/>
            <person name="Luebeck M."/>
            <person name="Luebeck P.S."/>
            <person name="Margeot A."/>
            <person name="Metz B."/>
            <person name="Misra M."/>
            <person name="Nevalainen H."/>
            <person name="Omann M."/>
            <person name="Packer N."/>
            <person name="Perrone G."/>
            <person name="Uresti-Rivera E.E."/>
            <person name="Salamov A."/>
            <person name="Schmoll M."/>
            <person name="Seiboth B."/>
            <person name="Shapiro H."/>
            <person name="Sukno S."/>
            <person name="Tamayo-Ramos J.A."/>
            <person name="Tisch D."/>
            <person name="Wiest A."/>
            <person name="Wilkinson H.H."/>
            <person name="Zhang M."/>
            <person name="Coutinho P.M."/>
            <person name="Kenerley C.M."/>
            <person name="Monte E."/>
            <person name="Baker S.E."/>
            <person name="Grigoriev I.V."/>
        </authorList>
    </citation>
    <scope>NUCLEOTIDE SEQUENCE [LARGE SCALE GENOMIC DNA]</scope>
    <source>
        <strain evidence="3">Gv29-8 / FGSC 10586</strain>
    </source>
</reference>
<keyword evidence="3" id="KW-1185">Reference proteome</keyword>